<dbReference type="PANTHER" id="PTHR35149">
    <property type="entry name" value="SLL5132 PROTEIN"/>
    <property type="match status" value="1"/>
</dbReference>
<accession>A0ABY8WUG7</accession>
<dbReference type="Pfam" id="PF03235">
    <property type="entry name" value="GmrSD_N"/>
    <property type="match status" value="1"/>
</dbReference>
<dbReference type="PANTHER" id="PTHR35149:SF1">
    <property type="entry name" value="DUF5655 DOMAIN-CONTAINING PROTEIN"/>
    <property type="match status" value="1"/>
</dbReference>
<organism evidence="3 4">
    <name type="scientific">Actinoplanes oblitus</name>
    <dbReference type="NCBI Taxonomy" id="3040509"/>
    <lineage>
        <taxon>Bacteria</taxon>
        <taxon>Bacillati</taxon>
        <taxon>Actinomycetota</taxon>
        <taxon>Actinomycetes</taxon>
        <taxon>Micromonosporales</taxon>
        <taxon>Micromonosporaceae</taxon>
        <taxon>Actinoplanes</taxon>
    </lineage>
</organism>
<dbReference type="InterPro" id="IPR040843">
    <property type="entry name" value="RAMA"/>
</dbReference>
<name>A0ABY8WUG7_9ACTN</name>
<dbReference type="Proteomes" id="UP001240150">
    <property type="component" value="Chromosome"/>
</dbReference>
<sequence>MAKRRNKSGKGEVKELVRARDQSVEAAFSNKWFLLDFYQREYVWEEQQVTRLVNDLSRKFLDQWREYHSLNDVKSYDPYFLGPYIVHSEGSKVYLVDGQQRVITLMLLLIYLQRQLTAMPSAKSKAAQFHTLIMNDRFGKKLFRVDADEYADCFDALLSGRNPHLDNAPEAIRRIWRAYLVIEAHFKEKLRSGALVLFAEWLLNRVSLVAMDAGDRTRAEEMYQSINDTGLRLSPMDLLKRFLLSDAEDPRAMEGTWTEMVTALEGVERGAAFAYLRTVLRARFPDVAQMPGPSLNDATFEWVRVHEDDIWRTREHGDRTRLVTDVLHRFHQPYGRLLTARSEFDPALPAVRYNAFNGIVEQFDLTIAALRPGDEDLLWERKAGLVANFLDLFYVTRTLYDEPVEQKDVDELVSAVMPRVRQSETPDELGRALGDHATGWPDRLDRIPELRYDTKRRFVHYVLARLTAWVEMGATNGKPDPTESFLKRREQDRDFEIEHLFTSKASEYAHKVPNEQLYKYLRSRIGGLLLLDGPENGRYGGMLLEDKLVRYRKDTRLAGMINPDFFQRSNSTLEKFLRDKGLFSMVATYDASTPLEPFIEARGRLYLEMAKHVWSLDELGLTAPAPAGPAAPVRRTRANVRFRDLVEARLLDAGVRLIGRRRGEVHYARVRPEGTIETEEGSVAASPTEAMRNVVGSARDPWSFWKVEGTDEELDVVRQRYLRRDS</sequence>
<feature type="domain" description="GmrSD restriction endonucleases N-terminal" evidence="1">
    <location>
        <begin position="28"/>
        <end position="243"/>
    </location>
</feature>
<keyword evidence="4" id="KW-1185">Reference proteome</keyword>
<reference evidence="3 4" key="1">
    <citation type="submission" date="2023-06" db="EMBL/GenBank/DDBJ databases">
        <authorList>
            <person name="Yushchuk O."/>
            <person name="Binda E."/>
            <person name="Ruckert-Reed C."/>
            <person name="Fedorenko V."/>
            <person name="Kalinowski J."/>
            <person name="Marinelli F."/>
        </authorList>
    </citation>
    <scope>NUCLEOTIDE SEQUENCE [LARGE SCALE GENOMIC DNA]</scope>
    <source>
        <strain evidence="3 4">NRRL 3884</strain>
    </source>
</reference>
<proteinExistence type="predicted"/>
<protein>
    <submittedName>
        <fullName evidence="3">DUF262 domain-containing protein</fullName>
    </submittedName>
</protein>
<dbReference type="EMBL" id="CP126980">
    <property type="protein sequence ID" value="WIN00611.1"/>
    <property type="molecule type" value="Genomic_DNA"/>
</dbReference>
<evidence type="ECO:0000313" key="3">
    <source>
        <dbReference type="EMBL" id="WIN00611.1"/>
    </source>
</evidence>
<evidence type="ECO:0000259" key="2">
    <source>
        <dbReference type="Pfam" id="PF18755"/>
    </source>
</evidence>
<evidence type="ECO:0000259" key="1">
    <source>
        <dbReference type="Pfam" id="PF03235"/>
    </source>
</evidence>
<feature type="domain" description="RAMA" evidence="2">
    <location>
        <begin position="628"/>
        <end position="724"/>
    </location>
</feature>
<gene>
    <name evidence="3" type="ORF">ACTOB_004326</name>
</gene>
<evidence type="ECO:0000313" key="4">
    <source>
        <dbReference type="Proteomes" id="UP001240150"/>
    </source>
</evidence>
<dbReference type="RefSeq" id="WP_284922140.1">
    <property type="nucleotide sequence ID" value="NZ_CP126980.1"/>
</dbReference>
<dbReference type="InterPro" id="IPR004919">
    <property type="entry name" value="GmrSD_N"/>
</dbReference>
<dbReference type="Pfam" id="PF18755">
    <property type="entry name" value="RAMA"/>
    <property type="match status" value="1"/>
</dbReference>